<evidence type="ECO:0000313" key="1">
    <source>
        <dbReference type="EMBL" id="KIK75758.1"/>
    </source>
</evidence>
<gene>
    <name evidence="1" type="ORF">PAXRUDRAFT_171808</name>
</gene>
<protein>
    <submittedName>
        <fullName evidence="1">Uncharacterized protein</fullName>
    </submittedName>
</protein>
<dbReference type="EMBL" id="KN827885">
    <property type="protein sequence ID" value="KIK75758.1"/>
    <property type="molecule type" value="Genomic_DNA"/>
</dbReference>
<proteinExistence type="predicted"/>
<dbReference type="InParanoid" id="A0A0D0CKK0"/>
<accession>A0A0D0CKK0</accession>
<organism evidence="1 2">
    <name type="scientific">Paxillus rubicundulus Ve08.2h10</name>
    <dbReference type="NCBI Taxonomy" id="930991"/>
    <lineage>
        <taxon>Eukaryota</taxon>
        <taxon>Fungi</taxon>
        <taxon>Dikarya</taxon>
        <taxon>Basidiomycota</taxon>
        <taxon>Agaricomycotina</taxon>
        <taxon>Agaricomycetes</taxon>
        <taxon>Agaricomycetidae</taxon>
        <taxon>Boletales</taxon>
        <taxon>Paxilineae</taxon>
        <taxon>Paxillaceae</taxon>
        <taxon>Paxillus</taxon>
    </lineage>
</organism>
<evidence type="ECO:0000313" key="2">
    <source>
        <dbReference type="Proteomes" id="UP000054538"/>
    </source>
</evidence>
<dbReference type="Proteomes" id="UP000054538">
    <property type="component" value="Unassembled WGS sequence"/>
</dbReference>
<name>A0A0D0CKK0_9AGAM</name>
<dbReference type="AlphaFoldDB" id="A0A0D0CKK0"/>
<dbReference type="HOGENOM" id="CLU_2062236_0_0_1"/>
<sequence>MFVLVSGVRNSEHKQLSSHVTATSVLESLFNFLHSTFPLIFNCTHFISAPPAHFRPHPHVLDPIHALLALPLHFRPHTCCFRSHLPPAHPHVSDPTCVFKTPPDHFQPHLCITDPTCMF</sequence>
<reference evidence="2" key="2">
    <citation type="submission" date="2015-01" db="EMBL/GenBank/DDBJ databases">
        <title>Evolutionary Origins and Diversification of the Mycorrhizal Mutualists.</title>
        <authorList>
            <consortium name="DOE Joint Genome Institute"/>
            <consortium name="Mycorrhizal Genomics Consortium"/>
            <person name="Kohler A."/>
            <person name="Kuo A."/>
            <person name="Nagy L.G."/>
            <person name="Floudas D."/>
            <person name="Copeland A."/>
            <person name="Barry K.W."/>
            <person name="Cichocki N."/>
            <person name="Veneault-Fourrey C."/>
            <person name="LaButti K."/>
            <person name="Lindquist E.A."/>
            <person name="Lipzen A."/>
            <person name="Lundell T."/>
            <person name="Morin E."/>
            <person name="Murat C."/>
            <person name="Riley R."/>
            <person name="Ohm R."/>
            <person name="Sun H."/>
            <person name="Tunlid A."/>
            <person name="Henrissat B."/>
            <person name="Grigoriev I.V."/>
            <person name="Hibbett D.S."/>
            <person name="Martin F."/>
        </authorList>
    </citation>
    <scope>NUCLEOTIDE SEQUENCE [LARGE SCALE GENOMIC DNA]</scope>
    <source>
        <strain evidence="2">Ve08.2h10</strain>
    </source>
</reference>
<reference evidence="1 2" key="1">
    <citation type="submission" date="2014-04" db="EMBL/GenBank/DDBJ databases">
        <authorList>
            <consortium name="DOE Joint Genome Institute"/>
            <person name="Kuo A."/>
            <person name="Kohler A."/>
            <person name="Jargeat P."/>
            <person name="Nagy L.G."/>
            <person name="Floudas D."/>
            <person name="Copeland A."/>
            <person name="Barry K.W."/>
            <person name="Cichocki N."/>
            <person name="Veneault-Fourrey C."/>
            <person name="LaButti K."/>
            <person name="Lindquist E.A."/>
            <person name="Lipzen A."/>
            <person name="Lundell T."/>
            <person name="Morin E."/>
            <person name="Murat C."/>
            <person name="Sun H."/>
            <person name="Tunlid A."/>
            <person name="Henrissat B."/>
            <person name="Grigoriev I.V."/>
            <person name="Hibbett D.S."/>
            <person name="Martin F."/>
            <person name="Nordberg H.P."/>
            <person name="Cantor M.N."/>
            <person name="Hua S.X."/>
        </authorList>
    </citation>
    <scope>NUCLEOTIDE SEQUENCE [LARGE SCALE GENOMIC DNA]</scope>
    <source>
        <strain evidence="1 2">Ve08.2h10</strain>
    </source>
</reference>
<keyword evidence="2" id="KW-1185">Reference proteome</keyword>